<evidence type="ECO:0000313" key="3">
    <source>
        <dbReference type="Proteomes" id="UP000219452"/>
    </source>
</evidence>
<dbReference type="AlphaFoldDB" id="A0A286F500"/>
<dbReference type="EMBL" id="OCNH01000001">
    <property type="protein sequence ID" value="SOD78252.1"/>
    <property type="molecule type" value="Genomic_DNA"/>
</dbReference>
<organism evidence="2 3">
    <name type="scientific">Spirosoma fluviale</name>
    <dbReference type="NCBI Taxonomy" id="1597977"/>
    <lineage>
        <taxon>Bacteria</taxon>
        <taxon>Pseudomonadati</taxon>
        <taxon>Bacteroidota</taxon>
        <taxon>Cytophagia</taxon>
        <taxon>Cytophagales</taxon>
        <taxon>Cytophagaceae</taxon>
        <taxon>Spirosoma</taxon>
    </lineage>
</organism>
<sequence>MFFYRLFFFLFLSVSASAQKPVLPALHLNPAGELQTYHDNLNALRKEHSHQRELPDLKFFLFGMGDRLKLIYRNGRLLNALTGNIEEQWPVKEELIVPSAYLVHLVLTDGQIVQIRENETGVWLLQPTKRPRLIPGTRSRLNLPRFADKRFGPVLRVLHQELLINIIHGRPVPNYLVYQKPWYRDAALMGMVLHETNNLYLIKDWIMAIRDPFDRNNHGITEADNLGEVLFLVSLVSDKTHPVVQVVLDSVARFRKEGHIAGQTDYNEHPVFQTKWLKYGLKSLNLPDAYVIPKQYDSYSSLFWWAYTNEHVDGKKFDDGSSLNYPYLVWAEDHFYQEKRGMLGNLDYPLSWEQKASDAHYPGMTVLDKDLVKQKLAFPHTWHAAEMFLQLYKQ</sequence>
<reference evidence="3" key="1">
    <citation type="submission" date="2017-09" db="EMBL/GenBank/DDBJ databases">
        <authorList>
            <person name="Varghese N."/>
            <person name="Submissions S."/>
        </authorList>
    </citation>
    <scope>NUCLEOTIDE SEQUENCE [LARGE SCALE GENOMIC DNA]</scope>
    <source>
        <strain evidence="3">DSM 29961</strain>
    </source>
</reference>
<keyword evidence="1" id="KW-0732">Signal</keyword>
<protein>
    <submittedName>
        <fullName evidence="2">Uncharacterized protein</fullName>
    </submittedName>
</protein>
<accession>A0A286F500</accession>
<evidence type="ECO:0000256" key="1">
    <source>
        <dbReference type="SAM" id="SignalP"/>
    </source>
</evidence>
<feature type="chain" id="PRO_5012899798" evidence="1">
    <location>
        <begin position="19"/>
        <end position="394"/>
    </location>
</feature>
<name>A0A286F500_9BACT</name>
<keyword evidence="3" id="KW-1185">Reference proteome</keyword>
<dbReference type="OrthoDB" id="919609at2"/>
<gene>
    <name evidence="2" type="ORF">SAMN06269250_0369</name>
</gene>
<evidence type="ECO:0000313" key="2">
    <source>
        <dbReference type="EMBL" id="SOD78252.1"/>
    </source>
</evidence>
<dbReference type="RefSeq" id="WP_097124107.1">
    <property type="nucleotide sequence ID" value="NZ_OCNH01000001.1"/>
</dbReference>
<dbReference type="Proteomes" id="UP000219452">
    <property type="component" value="Unassembled WGS sequence"/>
</dbReference>
<feature type="signal peptide" evidence="1">
    <location>
        <begin position="1"/>
        <end position="18"/>
    </location>
</feature>
<proteinExistence type="predicted"/>